<dbReference type="Proteomes" id="UP000003160">
    <property type="component" value="Unassembled WGS sequence"/>
</dbReference>
<gene>
    <name evidence="1" type="ORF">HMPREF0645_0280</name>
</gene>
<keyword evidence="2" id="KW-1185">Reference proteome</keyword>
<name>D1PTJ5_9BACT</name>
<evidence type="ECO:0000313" key="1">
    <source>
        <dbReference type="EMBL" id="EFA45255.1"/>
    </source>
</evidence>
<accession>D1PTJ5</accession>
<evidence type="ECO:0000313" key="2">
    <source>
        <dbReference type="Proteomes" id="UP000003160"/>
    </source>
</evidence>
<reference evidence="1 2" key="1">
    <citation type="submission" date="2009-10" db="EMBL/GenBank/DDBJ databases">
        <authorList>
            <person name="Qin X."/>
            <person name="Bachman B."/>
            <person name="Battles P."/>
            <person name="Bell A."/>
            <person name="Bess C."/>
            <person name="Bickham C."/>
            <person name="Chaboub L."/>
            <person name="Chen D."/>
            <person name="Coyle M."/>
            <person name="Deiros D.R."/>
            <person name="Dinh H."/>
            <person name="Forbes L."/>
            <person name="Fowler G."/>
            <person name="Francisco L."/>
            <person name="Fu Q."/>
            <person name="Gubbala S."/>
            <person name="Hale W."/>
            <person name="Han Y."/>
            <person name="Hemphill L."/>
            <person name="Highlander S.K."/>
            <person name="Hirani K."/>
            <person name="Hogues M."/>
            <person name="Jackson L."/>
            <person name="Jakkamsetti A."/>
            <person name="Javaid M."/>
            <person name="Jiang H."/>
            <person name="Korchina V."/>
            <person name="Kovar C."/>
            <person name="Lara F."/>
            <person name="Lee S."/>
            <person name="Mata R."/>
            <person name="Mathew T."/>
            <person name="Moen C."/>
            <person name="Morales K."/>
            <person name="Munidasa M."/>
            <person name="Nazareth L."/>
            <person name="Ngo R."/>
            <person name="Nguyen L."/>
            <person name="Okwuonu G."/>
            <person name="Ongeri F."/>
            <person name="Patil S."/>
            <person name="Petrosino J."/>
            <person name="Pham C."/>
            <person name="Pham P."/>
            <person name="Pu L.-L."/>
            <person name="Puazo M."/>
            <person name="Raj R."/>
            <person name="Reid J."/>
            <person name="Rouhana J."/>
            <person name="Saada N."/>
            <person name="Shang Y."/>
            <person name="Simmons D."/>
            <person name="Thornton R."/>
            <person name="Warren J."/>
            <person name="Weissenberger G."/>
            <person name="Zhang J."/>
            <person name="Zhang L."/>
            <person name="Zhou C."/>
            <person name="Zhu D."/>
            <person name="Muzny D."/>
            <person name="Worley K."/>
            <person name="Gibbs R."/>
        </authorList>
    </citation>
    <scope>NUCLEOTIDE SEQUENCE [LARGE SCALE GENOMIC DNA]</scope>
    <source>
        <strain evidence="1 2">DSM 17361</strain>
    </source>
</reference>
<comment type="caution">
    <text evidence="1">The sequence shown here is derived from an EMBL/GenBank/DDBJ whole genome shotgun (WGS) entry which is preliminary data.</text>
</comment>
<organism evidence="1 2">
    <name type="scientific">Hallella bergensis DSM 17361</name>
    <dbReference type="NCBI Taxonomy" id="585502"/>
    <lineage>
        <taxon>Bacteria</taxon>
        <taxon>Pseudomonadati</taxon>
        <taxon>Bacteroidota</taxon>
        <taxon>Bacteroidia</taxon>
        <taxon>Bacteroidales</taxon>
        <taxon>Prevotellaceae</taxon>
        <taxon>Hallella</taxon>
    </lineage>
</organism>
<dbReference type="HOGENOM" id="CLU_3274413_0_0_10"/>
<sequence>MMFLHRKSHLSHIGCVSQKVNTNTKLNIKTRKTTVYPKIFE</sequence>
<dbReference type="EMBL" id="ACKS01000017">
    <property type="protein sequence ID" value="EFA45255.1"/>
    <property type="molecule type" value="Genomic_DNA"/>
</dbReference>
<proteinExistence type="predicted"/>
<dbReference type="AlphaFoldDB" id="D1PTJ5"/>
<protein>
    <submittedName>
        <fullName evidence="1">Uncharacterized protein</fullName>
    </submittedName>
</protein>